<gene>
    <name evidence="11" type="ORF">CVIRNUC_008893</name>
</gene>
<dbReference type="AlphaFoldDB" id="A0AAV1IHK3"/>
<dbReference type="GO" id="GO:0005634">
    <property type="term" value="C:nucleus"/>
    <property type="evidence" value="ECO:0007669"/>
    <property type="project" value="UniProtKB-SubCell"/>
</dbReference>
<feature type="region of interest" description="Disordered" evidence="10">
    <location>
        <begin position="184"/>
        <end position="204"/>
    </location>
</feature>
<evidence type="ECO:0000313" key="12">
    <source>
        <dbReference type="Proteomes" id="UP001314263"/>
    </source>
</evidence>
<comment type="caution">
    <text evidence="11">The sequence shown here is derived from an EMBL/GenBank/DDBJ whole genome shotgun (WGS) entry which is preliminary data.</text>
</comment>
<evidence type="ECO:0000256" key="4">
    <source>
        <dbReference type="ARBA" id="ARBA00014872"/>
    </source>
</evidence>
<evidence type="ECO:0000256" key="2">
    <source>
        <dbReference type="ARBA" id="ARBA00004496"/>
    </source>
</evidence>
<evidence type="ECO:0000256" key="8">
    <source>
        <dbReference type="ARBA" id="ARBA00023163"/>
    </source>
</evidence>
<evidence type="ECO:0000256" key="6">
    <source>
        <dbReference type="ARBA" id="ARBA00023015"/>
    </source>
</evidence>
<comment type="subcellular location">
    <subcellularLocation>
        <location evidence="2">Cytoplasm</location>
    </subcellularLocation>
    <subcellularLocation>
        <location evidence="1">Nucleus</location>
    </subcellularLocation>
</comment>
<proteinExistence type="inferred from homology"/>
<evidence type="ECO:0000256" key="7">
    <source>
        <dbReference type="ARBA" id="ARBA00023158"/>
    </source>
</evidence>
<comment type="similarity">
    <text evidence="3">Belongs to the CNOT11 family.</text>
</comment>
<dbReference type="PANTHER" id="PTHR15975">
    <property type="entry name" value="CCR4-NOT TRANSCRIPTION COMPLEX SUBUNIT 11"/>
    <property type="match status" value="1"/>
</dbReference>
<protein>
    <recommendedName>
        <fullName evidence="4">CCR4-NOT transcription complex subunit 11</fullName>
    </recommendedName>
</protein>
<evidence type="ECO:0000256" key="9">
    <source>
        <dbReference type="ARBA" id="ARBA00023242"/>
    </source>
</evidence>
<dbReference type="GO" id="GO:0031047">
    <property type="term" value="P:regulatory ncRNA-mediated gene silencing"/>
    <property type="evidence" value="ECO:0007669"/>
    <property type="project" value="UniProtKB-KW"/>
</dbReference>
<keyword evidence="5" id="KW-0963">Cytoplasm</keyword>
<dbReference type="PANTHER" id="PTHR15975:SF0">
    <property type="entry name" value="CCR4-NOT TRANSCRIPTION COMPLEX SUBUNIT 11"/>
    <property type="match status" value="1"/>
</dbReference>
<dbReference type="Pfam" id="PF10155">
    <property type="entry name" value="CNOT11"/>
    <property type="match status" value="1"/>
</dbReference>
<dbReference type="GO" id="GO:0005737">
    <property type="term" value="C:cytoplasm"/>
    <property type="evidence" value="ECO:0007669"/>
    <property type="project" value="UniProtKB-SubCell"/>
</dbReference>
<keyword evidence="6" id="KW-0805">Transcription regulation</keyword>
<keyword evidence="8" id="KW-0804">Transcription</keyword>
<dbReference type="EMBL" id="CAUYUE010000013">
    <property type="protein sequence ID" value="CAK0785682.1"/>
    <property type="molecule type" value="Genomic_DNA"/>
</dbReference>
<evidence type="ECO:0000256" key="3">
    <source>
        <dbReference type="ARBA" id="ARBA00008030"/>
    </source>
</evidence>
<evidence type="ECO:0000256" key="1">
    <source>
        <dbReference type="ARBA" id="ARBA00004123"/>
    </source>
</evidence>
<evidence type="ECO:0000256" key="5">
    <source>
        <dbReference type="ARBA" id="ARBA00022490"/>
    </source>
</evidence>
<reference evidence="11 12" key="1">
    <citation type="submission" date="2023-10" db="EMBL/GenBank/DDBJ databases">
        <authorList>
            <person name="Maclean D."/>
            <person name="Macfadyen A."/>
        </authorList>
    </citation>
    <scope>NUCLEOTIDE SEQUENCE [LARGE SCALE GENOMIC DNA]</scope>
</reference>
<sequence length="435" mass="47757">MPVVTTAQLAKVLTLLLKRDTCRLEATISAFSTSFAATDRYAVLCCVTAHLQVDRSLLNAEERLAAFFLFRALYPEQEISINPFVAYLIEAACEESRAAAERIFILQLLTGQLDPQVALQTPRDITACLPLSSRVNFPPAEVLRKRLLPAHFQDNGHAQTMQHTEQLAASFDARQLTRVIGSRHPGLPAAHNGSSDTAHQSPGRTLWWAPLPSIPLLEPEQAPEHSSTGPAILAPALEGPLLPADQQKIIQAIQDDEQTLQRCSMEPAMLPVLVEHNPAIAIEVLLRRLNEAAAPDYLAVLVSMELSLHNLEVVSRLISSMEIPQDFINNYIAGCIAACDRAEDKMKQNRMVRLVCVFLHSLLRNNNINLQDLFLEVQAFCISYSRVREAAALFRRLKALEAAEEGQLDAATAASLADSEGNIDSGSKDAASFSD</sequence>
<evidence type="ECO:0000313" key="11">
    <source>
        <dbReference type="EMBL" id="CAK0785682.1"/>
    </source>
</evidence>
<keyword evidence="7" id="KW-0943">RNA-mediated gene silencing</keyword>
<evidence type="ECO:0000256" key="10">
    <source>
        <dbReference type="SAM" id="MobiDB-lite"/>
    </source>
</evidence>
<accession>A0AAV1IHK3</accession>
<feature type="compositionally biased region" description="Polar residues" evidence="10">
    <location>
        <begin position="192"/>
        <end position="203"/>
    </location>
</feature>
<dbReference type="Proteomes" id="UP001314263">
    <property type="component" value="Unassembled WGS sequence"/>
</dbReference>
<keyword evidence="9" id="KW-0539">Nucleus</keyword>
<dbReference type="InterPro" id="IPR019312">
    <property type="entry name" value="CNOT11"/>
</dbReference>
<keyword evidence="12" id="KW-1185">Reference proteome</keyword>
<dbReference type="GO" id="GO:0030014">
    <property type="term" value="C:CCR4-NOT complex"/>
    <property type="evidence" value="ECO:0007669"/>
    <property type="project" value="InterPro"/>
</dbReference>
<organism evidence="11 12">
    <name type="scientific">Coccomyxa viridis</name>
    <dbReference type="NCBI Taxonomy" id="1274662"/>
    <lineage>
        <taxon>Eukaryota</taxon>
        <taxon>Viridiplantae</taxon>
        <taxon>Chlorophyta</taxon>
        <taxon>core chlorophytes</taxon>
        <taxon>Trebouxiophyceae</taxon>
        <taxon>Trebouxiophyceae incertae sedis</taxon>
        <taxon>Coccomyxaceae</taxon>
        <taxon>Coccomyxa</taxon>
    </lineage>
</organism>
<name>A0AAV1IHK3_9CHLO</name>